<dbReference type="SUPFAM" id="SSF63748">
    <property type="entry name" value="Tudor/PWWP/MBT"/>
    <property type="match status" value="1"/>
</dbReference>
<proteinExistence type="predicted"/>
<comment type="caution">
    <text evidence="5">The sequence shown here is derived from an EMBL/GenBank/DDBJ whole genome shotgun (WGS) entry which is preliminary data.</text>
</comment>
<dbReference type="Gene3D" id="2.30.30.140">
    <property type="match status" value="2"/>
</dbReference>
<dbReference type="VEuPathDB" id="FungiDB:PC110_g5219"/>
<evidence type="ECO:0000313" key="2">
    <source>
        <dbReference type="EMBL" id="KAG2869095.1"/>
    </source>
</evidence>
<dbReference type="EMBL" id="RCML01000003">
    <property type="protein sequence ID" value="KAG3000294.1"/>
    <property type="molecule type" value="Genomic_DNA"/>
</dbReference>
<feature type="compositionally biased region" description="Basic and acidic residues" evidence="1">
    <location>
        <begin position="306"/>
        <end position="320"/>
    </location>
</feature>
<protein>
    <submittedName>
        <fullName evidence="5">Uncharacterized protein</fullName>
    </submittedName>
</protein>
<dbReference type="EMBL" id="RCMG01000005">
    <property type="protein sequence ID" value="KAG2869095.1"/>
    <property type="molecule type" value="Genomic_DNA"/>
</dbReference>
<feature type="compositionally biased region" description="Polar residues" evidence="1">
    <location>
        <begin position="321"/>
        <end position="336"/>
    </location>
</feature>
<dbReference type="Proteomes" id="UP000774804">
    <property type="component" value="Unassembled WGS sequence"/>
</dbReference>
<feature type="region of interest" description="Disordered" evidence="1">
    <location>
        <begin position="48"/>
        <end position="112"/>
    </location>
</feature>
<reference evidence="5" key="1">
    <citation type="submission" date="2018-05" db="EMBL/GenBank/DDBJ databases">
        <title>Effector identification in a new, highly contiguous assembly of the strawberry crown rot pathogen Phytophthora cactorum.</title>
        <authorList>
            <person name="Armitage A.D."/>
            <person name="Nellist C.F."/>
            <person name="Bates H."/>
            <person name="Vickerstaff R.J."/>
            <person name="Harrison R.J."/>
        </authorList>
    </citation>
    <scope>NUCLEOTIDE SEQUENCE</scope>
    <source>
        <strain evidence="2">15-7</strain>
        <strain evidence="3">4032</strain>
        <strain evidence="4">P415</strain>
        <strain evidence="5">P421</strain>
    </source>
</reference>
<dbReference type="Proteomes" id="UP000760860">
    <property type="component" value="Unassembled WGS sequence"/>
</dbReference>
<evidence type="ECO:0000313" key="5">
    <source>
        <dbReference type="EMBL" id="KAG3226891.1"/>
    </source>
</evidence>
<organism evidence="5 6">
    <name type="scientific">Phytophthora cactorum</name>
    <dbReference type="NCBI Taxonomy" id="29920"/>
    <lineage>
        <taxon>Eukaryota</taxon>
        <taxon>Sar</taxon>
        <taxon>Stramenopiles</taxon>
        <taxon>Oomycota</taxon>
        <taxon>Peronosporomycetes</taxon>
        <taxon>Peronosporales</taxon>
        <taxon>Peronosporaceae</taxon>
        <taxon>Phytophthora</taxon>
    </lineage>
</organism>
<sequence length="1152" mass="127512">MSNPSPLSRQFSARLQPQDIETTINSMLESPTRNASRHSSATLVSGRLQVVHGDPTSTNTLETPPVSPRRSRPSSPCQEMNDNVRVRSDLSANKPELPPRSIPHSSDIKPEQPIRKIPLSPIRQLSQRIKLHDDGALAANRPIMPIRQPSERLQIHRDGAVTVKRNSAGIKTIEAVSIDPGGINTRDSNDQGAAYQHHETTRSESIHEHSSDVPPSSATEPALPSSISRFVPLHSQWTYGQRVFGRYKKTPYFYSGNLATYLGGGMFMVVFDDGTLDYRVRREDIMLREHPGTTSPSNHQTRKRRGSQDQDNSLKRRESESTSISGLGEENVNSTNSRRKSRERQDEESEDCCPDPSEAPEMHLSPLQHVMVDFSVTPPREMVLSFDDSGTAYEVGLPSCSVTSTVNETWRLLLEDEALTMKRLECGVAYEDDSTQVSDSDESSDEDMTMTPWQQMTQTFGMGKAARPQRRRSSVSTVSQVDRLSITHKGRKQIISTPRSLKQIITDYFLRGNKKVQPAKLTDELVLAEHVRLMEANLQTMRSTRCSSGSPTASLIARGDCRLRVVYERAPDGIRTYGTVTERVEDGSYAVVTEDEDGISAQVVAHDKVDFLPSVDELEQQLTDLERSQRVLFAGQKVQVSLYPGSRFSGHGLITLEREYQSRFHILLANRIRLVNVPADMISPLREKKKAAVTITEDLFLVCSDKVKVYIGDQIYVKCSAGNGDLDTTSEEEKVGLLNGVYSNRTAAVDFADGSTGYEIPPHLIFKRKRLTVPADQDVRSLKNAVLMQASAAAHGGGKVSFPVLEEGYQVKADHPSKAAVESCIVIKTHASSACDLRFSDGTIAFEVFPSQMIMDSVEHQRRQTKATATLAPNENANRARQTPIYAVGDYVLAWSSRFGRYCSAKIIARTSQDPINAPEAMSSPSVSSISGVELTVQSTAMASTYMYTLVFDYGEQKAQMPLDKITRLDDTTALSHSQRLTNYSIDAMGFELSPVNFIVGEVVMGRVHGTARYFNGIVEAVNEKDRVCAVCFDSSERDTAVPFSAMFSVDSRPHLKGRSLSTRQVGSGGSSSSEAASRARFLSRHHVAEDTTAPSEAMTRRRRNSSGSVGKMLKSMAGSILRSSRSKRNLETRRGSHMVTEIGARFWLPDQ</sequence>
<dbReference type="EMBL" id="RCMV01000047">
    <property type="protein sequence ID" value="KAG3226891.1"/>
    <property type="molecule type" value="Genomic_DNA"/>
</dbReference>
<evidence type="ECO:0000313" key="3">
    <source>
        <dbReference type="EMBL" id="KAG2944288.1"/>
    </source>
</evidence>
<gene>
    <name evidence="2" type="ORF">PC113_g462</name>
    <name evidence="3" type="ORF">PC115_g342</name>
    <name evidence="4" type="ORF">PC118_g250</name>
    <name evidence="5" type="ORF">PC129_g2562</name>
</gene>
<evidence type="ECO:0000313" key="4">
    <source>
        <dbReference type="EMBL" id="KAG3000294.1"/>
    </source>
</evidence>
<name>A0A8T1IRP3_9STRA</name>
<dbReference type="Proteomes" id="UP000697107">
    <property type="component" value="Unassembled WGS sequence"/>
</dbReference>
<dbReference type="EMBL" id="RCMI01000004">
    <property type="protein sequence ID" value="KAG2944288.1"/>
    <property type="molecule type" value="Genomic_DNA"/>
</dbReference>
<dbReference type="Proteomes" id="UP000735874">
    <property type="component" value="Unassembled WGS sequence"/>
</dbReference>
<feature type="region of interest" description="Disordered" evidence="1">
    <location>
        <begin position="287"/>
        <end position="364"/>
    </location>
</feature>
<feature type="region of interest" description="Disordered" evidence="1">
    <location>
        <begin position="181"/>
        <end position="223"/>
    </location>
</feature>
<evidence type="ECO:0000313" key="6">
    <source>
        <dbReference type="Proteomes" id="UP000760860"/>
    </source>
</evidence>
<dbReference type="AlphaFoldDB" id="A0A8T1IRP3"/>
<feature type="compositionally biased region" description="Low complexity" evidence="1">
    <location>
        <begin position="1071"/>
        <end position="1081"/>
    </location>
</feature>
<feature type="compositionally biased region" description="Basic and acidic residues" evidence="1">
    <location>
        <begin position="196"/>
        <end position="211"/>
    </location>
</feature>
<evidence type="ECO:0000256" key="1">
    <source>
        <dbReference type="SAM" id="MobiDB-lite"/>
    </source>
</evidence>
<feature type="region of interest" description="Disordered" evidence="1">
    <location>
        <begin position="1059"/>
        <end position="1135"/>
    </location>
</feature>
<accession>A0A8T1IRP3</accession>